<feature type="region of interest" description="Disordered" evidence="1">
    <location>
        <begin position="1"/>
        <end position="206"/>
    </location>
</feature>
<evidence type="ECO:0000313" key="3">
    <source>
        <dbReference type="Proteomes" id="UP001212841"/>
    </source>
</evidence>
<dbReference type="Pfam" id="PF04004">
    <property type="entry name" value="Leo1"/>
    <property type="match status" value="1"/>
</dbReference>
<reference evidence="2" key="1">
    <citation type="submission" date="2020-05" db="EMBL/GenBank/DDBJ databases">
        <title>Phylogenomic resolution of chytrid fungi.</title>
        <authorList>
            <person name="Stajich J.E."/>
            <person name="Amses K."/>
            <person name="Simmons R."/>
            <person name="Seto K."/>
            <person name="Myers J."/>
            <person name="Bonds A."/>
            <person name="Quandt C.A."/>
            <person name="Barry K."/>
            <person name="Liu P."/>
            <person name="Grigoriev I."/>
            <person name="Longcore J.E."/>
            <person name="James T.Y."/>
        </authorList>
    </citation>
    <scope>NUCLEOTIDE SEQUENCE</scope>
    <source>
        <strain evidence="2">JEL0318</strain>
    </source>
</reference>
<feature type="non-terminal residue" evidence="2">
    <location>
        <position position="586"/>
    </location>
</feature>
<keyword evidence="3" id="KW-1185">Reference proteome</keyword>
<sequence>SKPPKATNTKKMSVSGNDSDDLFGDNSSDRPKRRIADSSDEEDGPEPILKAAHRRVERTSEPPRGRSPQRRADDDPEPPREPSPSRSPPSPHIDRPASASPKPAARSRSTSSDAVQQRRRGRQQITSDNEEEEADDLRGMMDSDNEEDVNKGRKQTTRESTPMGREDDDAEDDLFGADSDLSDVDTSSRRKADRESSQPARSADNVEMAEAQEELVVRQDLPSVTHPDPKSVSSSDFTAISFHRHIHPVVQLFFMKIPGYMHAEPSPFNPNTWELEPPITESSKFRAQDAIRWRQNPATNEKETNSHLIRWSDNSYSLRIGKQFYDLPISQHNVHDYLAMQYPGEALFRHIQKFDRELRPTMVQRPKGLFVQKKEGRAKFAPTFEDPLKKQKELEKANKEVMKNRRKLESKRRTMDRTRKLGMQDLEGLSEDDAYERGNREMNSRLDTYQDEDDEGFVVSDEDEEDSEDDRRDRLLQSRKQERRESTAQRDRDRDREREREREREVDRRERELERERGEKRAKDQWQREREEERERTERKRRRNEDEREEDRGVGGGRAIESDDDEGRVQQQKKSRRVILSDDDDE</sequence>
<feature type="compositionally biased region" description="Basic and acidic residues" evidence="1">
    <location>
        <begin position="435"/>
        <end position="444"/>
    </location>
</feature>
<dbReference type="AlphaFoldDB" id="A0AAD5SJN3"/>
<proteinExistence type="predicted"/>
<dbReference type="Proteomes" id="UP001212841">
    <property type="component" value="Unassembled WGS sequence"/>
</dbReference>
<feature type="compositionally biased region" description="Acidic residues" evidence="1">
    <location>
        <begin position="449"/>
        <end position="468"/>
    </location>
</feature>
<name>A0AAD5SJN3_9FUNG</name>
<organism evidence="2 3">
    <name type="scientific">Rhizophlyctis rosea</name>
    <dbReference type="NCBI Taxonomy" id="64517"/>
    <lineage>
        <taxon>Eukaryota</taxon>
        <taxon>Fungi</taxon>
        <taxon>Fungi incertae sedis</taxon>
        <taxon>Chytridiomycota</taxon>
        <taxon>Chytridiomycota incertae sedis</taxon>
        <taxon>Chytridiomycetes</taxon>
        <taxon>Rhizophlyctidales</taxon>
        <taxon>Rhizophlyctidaceae</taxon>
        <taxon>Rhizophlyctis</taxon>
    </lineage>
</organism>
<feature type="compositionally biased region" description="Low complexity" evidence="1">
    <location>
        <begin position="96"/>
        <end position="112"/>
    </location>
</feature>
<feature type="compositionally biased region" description="Basic and acidic residues" evidence="1">
    <location>
        <begin position="469"/>
        <end position="553"/>
    </location>
</feature>
<dbReference type="InterPro" id="IPR007149">
    <property type="entry name" value="Leo1"/>
</dbReference>
<feature type="region of interest" description="Disordered" evidence="1">
    <location>
        <begin position="384"/>
        <end position="586"/>
    </location>
</feature>
<evidence type="ECO:0000313" key="2">
    <source>
        <dbReference type="EMBL" id="KAJ3056481.1"/>
    </source>
</evidence>
<feature type="compositionally biased region" description="Pro residues" evidence="1">
    <location>
        <begin position="81"/>
        <end position="91"/>
    </location>
</feature>
<accession>A0AAD5SJN3</accession>
<feature type="compositionally biased region" description="Basic and acidic residues" evidence="1">
    <location>
        <begin position="386"/>
        <end position="403"/>
    </location>
</feature>
<feature type="compositionally biased region" description="Basic and acidic residues" evidence="1">
    <location>
        <begin position="27"/>
        <end position="37"/>
    </location>
</feature>
<feature type="compositionally biased region" description="Basic and acidic residues" evidence="1">
    <location>
        <begin position="57"/>
        <end position="80"/>
    </location>
</feature>
<dbReference type="GO" id="GO:1990269">
    <property type="term" value="F:RNA polymerase II C-terminal domain phosphoserine binding"/>
    <property type="evidence" value="ECO:0007669"/>
    <property type="project" value="TreeGrafter"/>
</dbReference>
<protein>
    <recommendedName>
        <fullName evidence="4">Leo1-like protein</fullName>
    </recommendedName>
</protein>
<feature type="compositionally biased region" description="Basic and acidic residues" evidence="1">
    <location>
        <begin position="186"/>
        <end position="196"/>
    </location>
</feature>
<comment type="caution">
    <text evidence="2">The sequence shown here is derived from an EMBL/GenBank/DDBJ whole genome shotgun (WGS) entry which is preliminary data.</text>
</comment>
<evidence type="ECO:0008006" key="4">
    <source>
        <dbReference type="Google" id="ProtNLM"/>
    </source>
</evidence>
<dbReference type="GO" id="GO:0006368">
    <property type="term" value="P:transcription elongation by RNA polymerase II"/>
    <property type="evidence" value="ECO:0007669"/>
    <property type="project" value="InterPro"/>
</dbReference>
<feature type="compositionally biased region" description="Polar residues" evidence="1">
    <location>
        <begin position="1"/>
        <end position="17"/>
    </location>
</feature>
<dbReference type="PANTHER" id="PTHR23146:SF0">
    <property type="entry name" value="RNA POLYMERASE-ASSOCIATED PROTEIN LEO1"/>
    <property type="match status" value="1"/>
</dbReference>
<feature type="compositionally biased region" description="Acidic residues" evidence="1">
    <location>
        <begin position="166"/>
        <end position="183"/>
    </location>
</feature>
<dbReference type="GO" id="GO:0032968">
    <property type="term" value="P:positive regulation of transcription elongation by RNA polymerase II"/>
    <property type="evidence" value="ECO:0007669"/>
    <property type="project" value="TreeGrafter"/>
</dbReference>
<evidence type="ECO:0000256" key="1">
    <source>
        <dbReference type="SAM" id="MobiDB-lite"/>
    </source>
</evidence>
<gene>
    <name evidence="2" type="ORF">HK097_006800</name>
</gene>
<dbReference type="GO" id="GO:0016593">
    <property type="term" value="C:Cdc73/Paf1 complex"/>
    <property type="evidence" value="ECO:0007669"/>
    <property type="project" value="InterPro"/>
</dbReference>
<dbReference type="EMBL" id="JADGJD010000032">
    <property type="protein sequence ID" value="KAJ3056481.1"/>
    <property type="molecule type" value="Genomic_DNA"/>
</dbReference>
<dbReference type="PANTHER" id="PTHR23146">
    <property type="entry name" value="LEO1 PROTEIN"/>
    <property type="match status" value="1"/>
</dbReference>